<dbReference type="SUPFAM" id="SSF52980">
    <property type="entry name" value="Restriction endonuclease-like"/>
    <property type="match status" value="1"/>
</dbReference>
<sequence>MPKINSRAKGCRGEREWRDMLRAEGYEARRGQQFSGGTDSPDVICGDLPGLHFEVKRTEGGSPYKWIDQATRDAGENKLPVVAHKRNGKDWLVMMPANVFFQLLRETNQPLIHNDNTTTIQTQDTASQEE</sequence>
<dbReference type="InterPro" id="IPR056931">
    <property type="entry name" value="D14-like"/>
</dbReference>
<accession>A0A6J7X4W6</accession>
<organism evidence="1">
    <name type="scientific">uncultured Caudovirales phage</name>
    <dbReference type="NCBI Taxonomy" id="2100421"/>
    <lineage>
        <taxon>Viruses</taxon>
        <taxon>Duplodnaviria</taxon>
        <taxon>Heunggongvirae</taxon>
        <taxon>Uroviricota</taxon>
        <taxon>Caudoviricetes</taxon>
        <taxon>Peduoviridae</taxon>
        <taxon>Maltschvirus</taxon>
        <taxon>Maltschvirus maltsch</taxon>
    </lineage>
</organism>
<dbReference type="InterPro" id="IPR011335">
    <property type="entry name" value="Restrct_endonuc-II-like"/>
</dbReference>
<protein>
    <submittedName>
        <fullName evidence="1">Uncharacterized protein</fullName>
    </submittedName>
</protein>
<dbReference type="Gene3D" id="3.40.1350.10">
    <property type="match status" value="1"/>
</dbReference>
<name>A0A6J7X4W6_9CAUD</name>
<dbReference type="GO" id="GO:0003676">
    <property type="term" value="F:nucleic acid binding"/>
    <property type="evidence" value="ECO:0007669"/>
    <property type="project" value="InterPro"/>
</dbReference>
<proteinExistence type="predicted"/>
<gene>
    <name evidence="1" type="ORF">UFOVP745_43</name>
</gene>
<dbReference type="InterPro" id="IPR011856">
    <property type="entry name" value="tRNA_endonuc-like_dom_sf"/>
</dbReference>
<evidence type="ECO:0000313" key="1">
    <source>
        <dbReference type="EMBL" id="CAB5225621.1"/>
    </source>
</evidence>
<reference evidence="1" key="1">
    <citation type="submission" date="2020-05" db="EMBL/GenBank/DDBJ databases">
        <authorList>
            <person name="Chiriac C."/>
            <person name="Salcher M."/>
            <person name="Ghai R."/>
            <person name="Kavagutti S V."/>
        </authorList>
    </citation>
    <scope>NUCLEOTIDE SEQUENCE</scope>
</reference>
<dbReference type="EMBL" id="LR798348">
    <property type="protein sequence ID" value="CAB5225621.1"/>
    <property type="molecule type" value="Genomic_DNA"/>
</dbReference>
<dbReference type="Pfam" id="PF24608">
    <property type="entry name" value="PDDEXK_15"/>
    <property type="match status" value="1"/>
</dbReference>